<dbReference type="EMBL" id="JAUUTY010000005">
    <property type="protein sequence ID" value="KAK1627050.1"/>
    <property type="molecule type" value="Genomic_DNA"/>
</dbReference>
<dbReference type="PROSITE" id="PS50863">
    <property type="entry name" value="B3"/>
    <property type="match status" value="1"/>
</dbReference>
<dbReference type="InterPro" id="IPR003340">
    <property type="entry name" value="B3_DNA-bd"/>
</dbReference>
<dbReference type="PANTHER" id="PTHR31920">
    <property type="entry name" value="B3 DOMAIN-CONTAINING"/>
    <property type="match status" value="1"/>
</dbReference>
<dbReference type="GO" id="GO:0005634">
    <property type="term" value="C:nucleus"/>
    <property type="evidence" value="ECO:0007669"/>
    <property type="project" value="UniProtKB-SubCell"/>
</dbReference>
<evidence type="ECO:0000259" key="6">
    <source>
        <dbReference type="PROSITE" id="PS50863"/>
    </source>
</evidence>
<comment type="caution">
    <text evidence="7">The sequence shown here is derived from an EMBL/GenBank/DDBJ whole genome shotgun (WGS) entry which is preliminary data.</text>
</comment>
<comment type="subcellular location">
    <subcellularLocation>
        <location evidence="1">Nucleus</location>
    </subcellularLocation>
</comment>
<reference evidence="7" key="1">
    <citation type="submission" date="2023-07" db="EMBL/GenBank/DDBJ databases">
        <title>A chromosome-level genome assembly of Lolium multiflorum.</title>
        <authorList>
            <person name="Chen Y."/>
            <person name="Copetti D."/>
            <person name="Kolliker R."/>
            <person name="Studer B."/>
        </authorList>
    </citation>
    <scope>NUCLEOTIDE SEQUENCE</scope>
    <source>
        <strain evidence="7">02402/16</strain>
        <tissue evidence="7">Leaf</tissue>
    </source>
</reference>
<dbReference type="AlphaFoldDB" id="A0AAD8RKI9"/>
<dbReference type="Pfam" id="PF02362">
    <property type="entry name" value="B3"/>
    <property type="match status" value="1"/>
</dbReference>
<evidence type="ECO:0000313" key="7">
    <source>
        <dbReference type="EMBL" id="KAK1627050.1"/>
    </source>
</evidence>
<keyword evidence="4" id="KW-0804">Transcription</keyword>
<evidence type="ECO:0000256" key="5">
    <source>
        <dbReference type="ARBA" id="ARBA00023242"/>
    </source>
</evidence>
<evidence type="ECO:0000256" key="1">
    <source>
        <dbReference type="ARBA" id="ARBA00004123"/>
    </source>
</evidence>
<evidence type="ECO:0000256" key="4">
    <source>
        <dbReference type="ARBA" id="ARBA00023163"/>
    </source>
</evidence>
<keyword evidence="8" id="KW-1185">Reference proteome</keyword>
<keyword evidence="5" id="KW-0539">Nucleus</keyword>
<evidence type="ECO:0000256" key="2">
    <source>
        <dbReference type="ARBA" id="ARBA00023015"/>
    </source>
</evidence>
<organism evidence="7 8">
    <name type="scientific">Lolium multiflorum</name>
    <name type="common">Italian ryegrass</name>
    <name type="synonym">Lolium perenne subsp. multiflorum</name>
    <dbReference type="NCBI Taxonomy" id="4521"/>
    <lineage>
        <taxon>Eukaryota</taxon>
        <taxon>Viridiplantae</taxon>
        <taxon>Streptophyta</taxon>
        <taxon>Embryophyta</taxon>
        <taxon>Tracheophyta</taxon>
        <taxon>Spermatophyta</taxon>
        <taxon>Magnoliopsida</taxon>
        <taxon>Liliopsida</taxon>
        <taxon>Poales</taxon>
        <taxon>Poaceae</taxon>
        <taxon>BOP clade</taxon>
        <taxon>Pooideae</taxon>
        <taxon>Poodae</taxon>
        <taxon>Poeae</taxon>
        <taxon>Poeae Chloroplast Group 2 (Poeae type)</taxon>
        <taxon>Loliodinae</taxon>
        <taxon>Loliinae</taxon>
        <taxon>Lolium</taxon>
    </lineage>
</organism>
<dbReference type="InterPro" id="IPR050655">
    <property type="entry name" value="Plant_B3_domain"/>
</dbReference>
<keyword evidence="3" id="KW-0238">DNA-binding</keyword>
<dbReference type="SUPFAM" id="SSF101936">
    <property type="entry name" value="DNA-binding pseudobarrel domain"/>
    <property type="match status" value="1"/>
</dbReference>
<sequence length="108" mass="12531">MPTFGRLLVPEAFVKWFKEIPSNIIVRTNIGCSSRMTTRREDNDTFIYQGWAGFAITHQLRVGQFLTFKKVPSFEYSVVIFDHTCVEVITRCSYHGDTTKCVVFEDRV</sequence>
<gene>
    <name evidence="7" type="ORF">QYE76_001365</name>
</gene>
<feature type="domain" description="TF-B3" evidence="6">
    <location>
        <begin position="1"/>
        <end position="84"/>
    </location>
</feature>
<proteinExistence type="predicted"/>
<dbReference type="InterPro" id="IPR015300">
    <property type="entry name" value="DNA-bd_pseudobarrel_sf"/>
</dbReference>
<name>A0AAD8RKI9_LOLMU</name>
<dbReference type="PANTHER" id="PTHR31920:SF135">
    <property type="entry name" value="B3 DOMAIN-CONTAINING PROTEIN OS03G0621600-RELATED"/>
    <property type="match status" value="1"/>
</dbReference>
<evidence type="ECO:0000313" key="8">
    <source>
        <dbReference type="Proteomes" id="UP001231189"/>
    </source>
</evidence>
<protein>
    <recommendedName>
        <fullName evidence="6">TF-B3 domain-containing protein</fullName>
    </recommendedName>
</protein>
<evidence type="ECO:0000256" key="3">
    <source>
        <dbReference type="ARBA" id="ARBA00023125"/>
    </source>
</evidence>
<dbReference type="Proteomes" id="UP001231189">
    <property type="component" value="Unassembled WGS sequence"/>
</dbReference>
<dbReference type="GO" id="GO:0003677">
    <property type="term" value="F:DNA binding"/>
    <property type="evidence" value="ECO:0007669"/>
    <property type="project" value="UniProtKB-KW"/>
</dbReference>
<dbReference type="Gene3D" id="2.40.330.10">
    <property type="entry name" value="DNA-binding pseudobarrel domain"/>
    <property type="match status" value="1"/>
</dbReference>
<accession>A0AAD8RKI9</accession>
<keyword evidence="2" id="KW-0805">Transcription regulation</keyword>